<accession>A0A8S5RJQ2</accession>
<organism evidence="1">
    <name type="scientific">virus sp. ctHG14</name>
    <dbReference type="NCBI Taxonomy" id="2827626"/>
    <lineage>
        <taxon>Viruses</taxon>
    </lineage>
</organism>
<name>A0A8S5RJQ2_9VIRU</name>
<proteinExistence type="predicted"/>
<reference evidence="1" key="1">
    <citation type="journal article" date="2021" name="Proc. Natl. Acad. Sci. U.S.A.">
        <title>A Catalog of Tens of Thousands of Viruses from Human Metagenomes Reveals Hidden Associations with Chronic Diseases.</title>
        <authorList>
            <person name="Tisza M.J."/>
            <person name="Buck C.B."/>
        </authorList>
    </citation>
    <scope>NUCLEOTIDE SEQUENCE</scope>
    <source>
        <strain evidence="1">CtHG14</strain>
    </source>
</reference>
<protein>
    <submittedName>
        <fullName evidence="1">Minor head component F</fullName>
    </submittedName>
</protein>
<evidence type="ECO:0000313" key="1">
    <source>
        <dbReference type="EMBL" id="DAE31204.1"/>
    </source>
</evidence>
<sequence>MAQIFGFDEIEKIRSMPYNKFFGEMGITKKQKQERIEFSNEIEDDMRFLILLILIMKETGRVDVKKAAEQFEAKLLKWIARYIDLDSETKVYISDFCLSTAQVTADHVNEKYYVSEDRIRLISENTALDFLNHKDFKEATRNKTYKTWNTIIDGKERETHHKEDQTTIPINNYFLVGKALMRYPHDMAVAFTNPEEVINCRCWVTYS</sequence>
<dbReference type="EMBL" id="BK059106">
    <property type="protein sequence ID" value="DAE31204.1"/>
    <property type="molecule type" value="Genomic_DNA"/>
</dbReference>